<dbReference type="Pfam" id="PF16355">
    <property type="entry name" value="DUF4982"/>
    <property type="match status" value="1"/>
</dbReference>
<dbReference type="InterPro" id="IPR006101">
    <property type="entry name" value="Glyco_hydro_2"/>
</dbReference>
<dbReference type="SUPFAM" id="SSF51445">
    <property type="entry name" value="(Trans)glycosidases"/>
    <property type="match status" value="1"/>
</dbReference>
<dbReference type="PANTHER" id="PTHR42732:SF1">
    <property type="entry name" value="BETA-MANNOSIDASE"/>
    <property type="match status" value="1"/>
</dbReference>
<evidence type="ECO:0000313" key="10">
    <source>
        <dbReference type="EMBL" id="TWT96846.1"/>
    </source>
</evidence>
<comment type="caution">
    <text evidence="10">The sequence shown here is derived from an EMBL/GenBank/DDBJ whole genome shotgun (WGS) entry which is preliminary data.</text>
</comment>
<dbReference type="InterPro" id="IPR008979">
    <property type="entry name" value="Galactose-bd-like_sf"/>
</dbReference>
<dbReference type="InterPro" id="IPR036156">
    <property type="entry name" value="Beta-gal/glucu_dom_sf"/>
</dbReference>
<dbReference type="OrthoDB" id="9762066at2"/>
<dbReference type="PRINTS" id="PR00132">
    <property type="entry name" value="GLHYDRLASE2"/>
</dbReference>
<evidence type="ECO:0000256" key="1">
    <source>
        <dbReference type="ARBA" id="ARBA00007401"/>
    </source>
</evidence>
<dbReference type="InterPro" id="IPR051913">
    <property type="entry name" value="GH2_Domain-Containing"/>
</dbReference>
<gene>
    <name evidence="10" type="primary">lacZ_5</name>
    <name evidence="10" type="ORF">Pla108_26200</name>
</gene>
<feature type="domain" description="Glycoside hydrolase family 2 immunoglobulin-like beta-sandwich" evidence="5">
    <location>
        <begin position="196"/>
        <end position="297"/>
    </location>
</feature>
<dbReference type="Gene3D" id="2.60.40.10">
    <property type="entry name" value="Immunoglobulins"/>
    <property type="match status" value="3"/>
</dbReference>
<feature type="domain" description="Glycoside hydrolase family 2 catalytic" evidence="6">
    <location>
        <begin position="304"/>
        <end position="504"/>
    </location>
</feature>
<dbReference type="EMBL" id="SJPR01000003">
    <property type="protein sequence ID" value="TWT96846.1"/>
    <property type="molecule type" value="Genomic_DNA"/>
</dbReference>
<evidence type="ECO:0000259" key="7">
    <source>
        <dbReference type="Pfam" id="PF16355"/>
    </source>
</evidence>
<dbReference type="Pfam" id="PF22666">
    <property type="entry name" value="Glyco_hydro_2_N2"/>
    <property type="match status" value="1"/>
</dbReference>
<dbReference type="Pfam" id="PF00703">
    <property type="entry name" value="Glyco_hydro_2"/>
    <property type="match status" value="1"/>
</dbReference>
<dbReference type="GO" id="GO:0005975">
    <property type="term" value="P:carbohydrate metabolic process"/>
    <property type="evidence" value="ECO:0007669"/>
    <property type="project" value="InterPro"/>
</dbReference>
<accession>A0A5C6ABM9</accession>
<dbReference type="InterPro" id="IPR040605">
    <property type="entry name" value="Glyco_hydro2_dom5"/>
</dbReference>
<sequence precursor="true">MLVSLLAALSVAAAVPVLPAPNDAEPRRVVSFDEAWSFHQGDVQGAAESAFDASDWSVVTTPHDWAIAGPFRKDAPAGGEGAFLPTGVAWYRKAFVAPESLRGRRLVVDFDGVMANSRVYLNGELLGERPNGYVSFRYDLTPHLRYGDAGPNVLAVRTDTSEQVASRWYTGSGVYRHVRLVELDPLHVAYNGVGVTTPEITPDRARVAIEVTIRNDGDTPRKYTVLADCLSPSGEVVGSATVSGQAAADGESQARLTIDVASPELWDFDKPQLYTARIAIESEGNRVDQVTAPFGVRTAEFRSDSGFWLNGRHHKLRGVCLHHDGGAVGAAVPLAVWRDRLATLQALGVNAIRTSHNPVAPEFLDLCDAMGIVVMSEFFDCWEGRKRKHDYGKHFAEWWRRDLTDTLRRDRNHPSIVLYSVGNEIRDTHQTEKAKRILAGLVEVCHEVDPTRPVTQGLFRPNVTHDYDNGLADLLDVIGTNYRDAELLQAWRDNPDRKIIGTEQPHERQNWLLCRDNPPHAGQFLWVGVDYLGESRSWPITTFDSGLIDRTGALHPRGAERQSWWSERPVVSLYRREAATEATPADPGYEAVEWRRREVLFPDWTPRDATADEVHEEANEVHEENVEVYSNCEEVELLLNGRSLGAKPLPTNAAPRNWAVRYEPGALVAVGRNGGQEVARCRLDTAGAPVAVRVTTSRDRLSTDWDEVAMVRAEVVDAAGVRCPRATNLIQFTIEGPGQIVATDNGSIVDLDPFTSDERHAYRGRALAVVRATAPGDALRVTASAEGLQQGSVSIASELDR</sequence>
<dbReference type="PANTHER" id="PTHR42732">
    <property type="entry name" value="BETA-GALACTOSIDASE"/>
    <property type="match status" value="1"/>
</dbReference>
<dbReference type="SUPFAM" id="SSF49785">
    <property type="entry name" value="Galactose-binding domain-like"/>
    <property type="match status" value="1"/>
</dbReference>
<evidence type="ECO:0000313" key="11">
    <source>
        <dbReference type="Proteomes" id="UP000317421"/>
    </source>
</evidence>
<comment type="similarity">
    <text evidence="1">Belongs to the glycosyl hydrolase 2 family.</text>
</comment>
<dbReference type="InterPro" id="IPR054593">
    <property type="entry name" value="Beta-mannosidase-like_N2"/>
</dbReference>
<dbReference type="InterPro" id="IPR017853">
    <property type="entry name" value="GH"/>
</dbReference>
<feature type="signal peptide" evidence="4">
    <location>
        <begin position="1"/>
        <end position="19"/>
    </location>
</feature>
<dbReference type="RefSeq" id="WP_146445348.1">
    <property type="nucleotide sequence ID" value="NZ_SJPR01000003.1"/>
</dbReference>
<feature type="domain" description="DUF4982" evidence="7">
    <location>
        <begin position="625"/>
        <end position="679"/>
    </location>
</feature>
<protein>
    <submittedName>
        <fullName evidence="10">Beta-galactosidase</fullName>
        <ecNumber evidence="10">3.2.1.23</ecNumber>
    </submittedName>
</protein>
<keyword evidence="2 10" id="KW-0378">Hydrolase</keyword>
<dbReference type="InterPro" id="IPR006103">
    <property type="entry name" value="Glyco_hydro_2_cat"/>
</dbReference>
<dbReference type="InterPro" id="IPR032311">
    <property type="entry name" value="DUF4982"/>
</dbReference>
<dbReference type="InterPro" id="IPR006102">
    <property type="entry name" value="Ig-like_GH2"/>
</dbReference>
<organism evidence="10 11">
    <name type="scientific">Botrimarina colliarenosi</name>
    <dbReference type="NCBI Taxonomy" id="2528001"/>
    <lineage>
        <taxon>Bacteria</taxon>
        <taxon>Pseudomonadati</taxon>
        <taxon>Planctomycetota</taxon>
        <taxon>Planctomycetia</taxon>
        <taxon>Pirellulales</taxon>
        <taxon>Lacipirellulaceae</taxon>
        <taxon>Botrimarina</taxon>
    </lineage>
</organism>
<dbReference type="SUPFAM" id="SSF49303">
    <property type="entry name" value="beta-Galactosidase/glucuronidase domain"/>
    <property type="match status" value="1"/>
</dbReference>
<proteinExistence type="inferred from homology"/>
<evidence type="ECO:0000256" key="3">
    <source>
        <dbReference type="ARBA" id="ARBA00023295"/>
    </source>
</evidence>
<feature type="domain" description="Beta-mannosidase-like galactose-binding" evidence="9">
    <location>
        <begin position="90"/>
        <end position="161"/>
    </location>
</feature>
<name>A0A5C6ABM9_9BACT</name>
<dbReference type="Gene3D" id="2.60.120.260">
    <property type="entry name" value="Galactose-binding domain-like"/>
    <property type="match status" value="1"/>
</dbReference>
<dbReference type="EC" id="3.2.1.23" evidence="10"/>
<keyword evidence="11" id="KW-1185">Reference proteome</keyword>
<dbReference type="InterPro" id="IPR013783">
    <property type="entry name" value="Ig-like_fold"/>
</dbReference>
<dbReference type="AlphaFoldDB" id="A0A5C6ABM9"/>
<evidence type="ECO:0000256" key="2">
    <source>
        <dbReference type="ARBA" id="ARBA00022801"/>
    </source>
</evidence>
<feature type="chain" id="PRO_5023036444" evidence="4">
    <location>
        <begin position="20"/>
        <end position="801"/>
    </location>
</feature>
<evidence type="ECO:0000256" key="4">
    <source>
        <dbReference type="SAM" id="SignalP"/>
    </source>
</evidence>
<feature type="domain" description="Glycoside hydrolase family 2" evidence="8">
    <location>
        <begin position="693"/>
        <end position="793"/>
    </location>
</feature>
<dbReference type="Pfam" id="PF18565">
    <property type="entry name" value="Glyco_hydro2_C5"/>
    <property type="match status" value="1"/>
</dbReference>
<reference evidence="10 11" key="1">
    <citation type="submission" date="2019-02" db="EMBL/GenBank/DDBJ databases">
        <title>Deep-cultivation of Planctomycetes and their phenomic and genomic characterization uncovers novel biology.</title>
        <authorList>
            <person name="Wiegand S."/>
            <person name="Jogler M."/>
            <person name="Boedeker C."/>
            <person name="Pinto D."/>
            <person name="Vollmers J."/>
            <person name="Rivas-Marin E."/>
            <person name="Kohn T."/>
            <person name="Peeters S.H."/>
            <person name="Heuer A."/>
            <person name="Rast P."/>
            <person name="Oberbeckmann S."/>
            <person name="Bunk B."/>
            <person name="Jeske O."/>
            <person name="Meyerdierks A."/>
            <person name="Storesund J.E."/>
            <person name="Kallscheuer N."/>
            <person name="Luecker S."/>
            <person name="Lage O.M."/>
            <person name="Pohl T."/>
            <person name="Merkel B.J."/>
            <person name="Hornburger P."/>
            <person name="Mueller R.-W."/>
            <person name="Bruemmer F."/>
            <person name="Labrenz M."/>
            <person name="Spormann A.M."/>
            <person name="Op Den Camp H."/>
            <person name="Overmann J."/>
            <person name="Amann R."/>
            <person name="Jetten M.S.M."/>
            <person name="Mascher T."/>
            <person name="Medema M.H."/>
            <person name="Devos D.P."/>
            <person name="Kaster A.-K."/>
            <person name="Ovreas L."/>
            <person name="Rohde M."/>
            <person name="Galperin M.Y."/>
            <person name="Jogler C."/>
        </authorList>
    </citation>
    <scope>NUCLEOTIDE SEQUENCE [LARGE SCALE GENOMIC DNA]</scope>
    <source>
        <strain evidence="10 11">Pla108</strain>
    </source>
</reference>
<keyword evidence="4" id="KW-0732">Signal</keyword>
<dbReference type="Gene3D" id="3.20.20.80">
    <property type="entry name" value="Glycosidases"/>
    <property type="match status" value="1"/>
</dbReference>
<evidence type="ECO:0000259" key="8">
    <source>
        <dbReference type="Pfam" id="PF18565"/>
    </source>
</evidence>
<evidence type="ECO:0000259" key="9">
    <source>
        <dbReference type="Pfam" id="PF22666"/>
    </source>
</evidence>
<evidence type="ECO:0000259" key="5">
    <source>
        <dbReference type="Pfam" id="PF00703"/>
    </source>
</evidence>
<keyword evidence="3 10" id="KW-0326">Glycosidase</keyword>
<dbReference type="Pfam" id="PF02836">
    <property type="entry name" value="Glyco_hydro_2_C"/>
    <property type="match status" value="1"/>
</dbReference>
<dbReference type="Proteomes" id="UP000317421">
    <property type="component" value="Unassembled WGS sequence"/>
</dbReference>
<evidence type="ECO:0000259" key="6">
    <source>
        <dbReference type="Pfam" id="PF02836"/>
    </source>
</evidence>
<dbReference type="GO" id="GO:0004565">
    <property type="term" value="F:beta-galactosidase activity"/>
    <property type="evidence" value="ECO:0007669"/>
    <property type="project" value="UniProtKB-EC"/>
</dbReference>